<feature type="signal peptide" evidence="1">
    <location>
        <begin position="1"/>
        <end position="20"/>
    </location>
</feature>
<dbReference type="Proteomes" id="UP000193558">
    <property type="component" value="Unassembled WGS sequence"/>
</dbReference>
<protein>
    <submittedName>
        <fullName evidence="3">TetR family transcriptional regulator</fullName>
    </submittedName>
</protein>
<dbReference type="AlphaFoldDB" id="A0A1X1D3D5"/>
<dbReference type="CDD" id="cd02233">
    <property type="entry name" value="cupin_HNL-like"/>
    <property type="match status" value="1"/>
</dbReference>
<evidence type="ECO:0000259" key="2">
    <source>
        <dbReference type="Pfam" id="PF07883"/>
    </source>
</evidence>
<evidence type="ECO:0000313" key="4">
    <source>
        <dbReference type="Proteomes" id="UP000193558"/>
    </source>
</evidence>
<gene>
    <name evidence="3" type="ORF">HA51_04555</name>
</gene>
<dbReference type="SUPFAM" id="SSF51182">
    <property type="entry name" value="RmlC-like cupins"/>
    <property type="match status" value="1"/>
</dbReference>
<proteinExistence type="predicted"/>
<reference evidence="3 4" key="1">
    <citation type="journal article" date="2017" name="Antonie Van Leeuwenhoek">
        <title>Phylogenomic resolution of the bacterial genus Pantoea and its relationship with Erwinia and Tatumella.</title>
        <authorList>
            <person name="Palmer M."/>
            <person name="Steenkamp E.T."/>
            <person name="Coetzee M.P."/>
            <person name="Chan W.Y."/>
            <person name="van Zyl E."/>
            <person name="De Maayer P."/>
            <person name="Coutinho T.A."/>
            <person name="Blom J."/>
            <person name="Smits T.H."/>
            <person name="Duffy B."/>
            <person name="Venter S.N."/>
        </authorList>
    </citation>
    <scope>NUCLEOTIDE SEQUENCE [LARGE SCALE GENOMIC DNA]</scope>
    <source>
        <strain evidence="3 4">LMG 26275</strain>
    </source>
</reference>
<dbReference type="InterPro" id="IPR013096">
    <property type="entry name" value="Cupin_2"/>
</dbReference>
<comment type="caution">
    <text evidence="3">The sequence shown here is derived from an EMBL/GenBank/DDBJ whole genome shotgun (WGS) entry which is preliminary data.</text>
</comment>
<dbReference type="InterPro" id="IPR011051">
    <property type="entry name" value="RmlC_Cupin_sf"/>
</dbReference>
<dbReference type="Pfam" id="PF07883">
    <property type="entry name" value="Cupin_2"/>
    <property type="match status" value="1"/>
</dbReference>
<feature type="domain" description="Cupin type-2" evidence="2">
    <location>
        <begin position="64"/>
        <end position="129"/>
    </location>
</feature>
<dbReference type="RefSeq" id="WP_084932427.1">
    <property type="nucleotide sequence ID" value="NZ_MLFR01000002.1"/>
</dbReference>
<feature type="chain" id="PRO_5012032557" evidence="1">
    <location>
        <begin position="21"/>
        <end position="152"/>
    </location>
</feature>
<sequence length="152" mass="16359">MKGIIAAAAMAVLGTTQVSAEEIEIRRNGQTPSVVGKAENFTGQAVISPLLLPNDSTRANLGQVDFSPGARTVWHTHPAGQLLMVTAGKGWVQEEGKARQDISPGDVVWIPATVRHWHGATATSPMSHLAMTYMADGSNVQWQEPVTDEQYR</sequence>
<dbReference type="PANTHER" id="PTHR43698">
    <property type="entry name" value="RIBD C-TERMINAL DOMAIN CONTAINING PROTEIN"/>
    <property type="match status" value="1"/>
</dbReference>
<name>A0A1X1D3D5_9GAMM</name>
<evidence type="ECO:0000256" key="1">
    <source>
        <dbReference type="SAM" id="SignalP"/>
    </source>
</evidence>
<organism evidence="3 4">
    <name type="scientific">Pantoea rwandensis</name>
    <dbReference type="NCBI Taxonomy" id="1076550"/>
    <lineage>
        <taxon>Bacteria</taxon>
        <taxon>Pseudomonadati</taxon>
        <taxon>Pseudomonadota</taxon>
        <taxon>Gammaproteobacteria</taxon>
        <taxon>Enterobacterales</taxon>
        <taxon>Erwiniaceae</taxon>
        <taxon>Pantoea</taxon>
    </lineage>
</organism>
<dbReference type="Gene3D" id="2.60.120.10">
    <property type="entry name" value="Jelly Rolls"/>
    <property type="match status" value="1"/>
</dbReference>
<dbReference type="PANTHER" id="PTHR43698:SF1">
    <property type="entry name" value="BLL4564 PROTEIN"/>
    <property type="match status" value="1"/>
</dbReference>
<keyword evidence="1" id="KW-0732">Signal</keyword>
<dbReference type="InterPro" id="IPR047263">
    <property type="entry name" value="HNL-like_cupin"/>
</dbReference>
<dbReference type="EMBL" id="MLFR01000002">
    <property type="protein sequence ID" value="ORM71156.1"/>
    <property type="molecule type" value="Genomic_DNA"/>
</dbReference>
<dbReference type="InterPro" id="IPR014710">
    <property type="entry name" value="RmlC-like_jellyroll"/>
</dbReference>
<evidence type="ECO:0000313" key="3">
    <source>
        <dbReference type="EMBL" id="ORM71156.1"/>
    </source>
</evidence>
<accession>A0A1X1D3D5</accession>
<dbReference type="OrthoDB" id="9802489at2"/>